<feature type="transmembrane region" description="Helical" evidence="7">
    <location>
        <begin position="94"/>
        <end position="119"/>
    </location>
</feature>
<feature type="transmembrane region" description="Helical" evidence="7">
    <location>
        <begin position="131"/>
        <end position="155"/>
    </location>
</feature>
<dbReference type="EMBL" id="QGLF01000001">
    <property type="protein sequence ID" value="PWR23141.1"/>
    <property type="molecule type" value="Genomic_DNA"/>
</dbReference>
<dbReference type="Gene3D" id="1.10.1760.20">
    <property type="match status" value="1"/>
</dbReference>
<keyword evidence="6 7" id="KW-0472">Membrane</keyword>
<keyword evidence="3" id="KW-1003">Cell membrane</keyword>
<evidence type="ECO:0000256" key="3">
    <source>
        <dbReference type="ARBA" id="ARBA00022475"/>
    </source>
</evidence>
<dbReference type="RefSeq" id="WP_109919175.1">
    <property type="nucleotide sequence ID" value="NZ_QGLF01000001.1"/>
</dbReference>
<evidence type="ECO:0000256" key="7">
    <source>
        <dbReference type="SAM" id="Phobius"/>
    </source>
</evidence>
<keyword evidence="4 7" id="KW-0812">Transmembrane</keyword>
<name>A0A317E8T3_9PROT</name>
<protein>
    <submittedName>
        <fullName evidence="8">Cobalt transporter CbiM</fullName>
    </submittedName>
</protein>
<evidence type="ECO:0000256" key="1">
    <source>
        <dbReference type="ARBA" id="ARBA00004651"/>
    </source>
</evidence>
<dbReference type="OrthoDB" id="9792317at2"/>
<feature type="transmembrane region" description="Helical" evidence="7">
    <location>
        <begin position="167"/>
        <end position="190"/>
    </location>
</feature>
<dbReference type="GO" id="GO:0000041">
    <property type="term" value="P:transition metal ion transport"/>
    <property type="evidence" value="ECO:0007669"/>
    <property type="project" value="InterPro"/>
</dbReference>
<gene>
    <name evidence="8" type="ORF">DKG75_00790</name>
</gene>
<organism evidence="8 9">
    <name type="scientific">Zavarzinia compransoris</name>
    <dbReference type="NCBI Taxonomy" id="1264899"/>
    <lineage>
        <taxon>Bacteria</taxon>
        <taxon>Pseudomonadati</taxon>
        <taxon>Pseudomonadota</taxon>
        <taxon>Alphaproteobacteria</taxon>
        <taxon>Rhodospirillales</taxon>
        <taxon>Zavarziniaceae</taxon>
        <taxon>Zavarzinia</taxon>
    </lineage>
</organism>
<dbReference type="AlphaFoldDB" id="A0A317E8T3"/>
<keyword evidence="2" id="KW-0813">Transport</keyword>
<evidence type="ECO:0000256" key="6">
    <source>
        <dbReference type="ARBA" id="ARBA00023136"/>
    </source>
</evidence>
<evidence type="ECO:0000313" key="9">
    <source>
        <dbReference type="Proteomes" id="UP000246077"/>
    </source>
</evidence>
<evidence type="ECO:0000256" key="4">
    <source>
        <dbReference type="ARBA" id="ARBA00022692"/>
    </source>
</evidence>
<accession>A0A317E8T3</accession>
<comment type="caution">
    <text evidence="8">The sequence shown here is derived from an EMBL/GenBank/DDBJ whole genome shotgun (WGS) entry which is preliminary data.</text>
</comment>
<evidence type="ECO:0000256" key="2">
    <source>
        <dbReference type="ARBA" id="ARBA00022448"/>
    </source>
</evidence>
<dbReference type="PANTHER" id="PTHR34229:SF1">
    <property type="entry name" value="METAL TRANSPORT PROTEIN HI_1621-RELATED"/>
    <property type="match status" value="1"/>
</dbReference>
<keyword evidence="9" id="KW-1185">Reference proteome</keyword>
<feature type="transmembrane region" description="Helical" evidence="7">
    <location>
        <begin position="36"/>
        <end position="57"/>
    </location>
</feature>
<sequence>MAHIPDGLLSLPVLGGGWAATAGLCLWSLPRLKEETIPGTAVLAAVFFSVSLVAVPVGPSSVHLLLSGLMGLMIGPLAVPAVMVGLALQALMFGFGGLIALGVNTVNIALPGVLVGLVLGGRVARAAPARAAVLAAFGAALAVLATGGGVALALALSSPDYLPSARVLLVTYLPLMAAEALITGFAVHFLKRVRPEALAGTRP</sequence>
<reference evidence="9" key="1">
    <citation type="submission" date="2018-05" db="EMBL/GenBank/DDBJ databases">
        <title>Zavarzinia sp. HR-AS.</title>
        <authorList>
            <person name="Lee Y."/>
            <person name="Jeon C.O."/>
        </authorList>
    </citation>
    <scope>NUCLEOTIDE SEQUENCE [LARGE SCALE GENOMIC DNA]</scope>
    <source>
        <strain evidence="9">DSM 1231</strain>
    </source>
</reference>
<dbReference type="GO" id="GO:0005886">
    <property type="term" value="C:plasma membrane"/>
    <property type="evidence" value="ECO:0007669"/>
    <property type="project" value="UniProtKB-SubCell"/>
</dbReference>
<feature type="transmembrane region" description="Helical" evidence="7">
    <location>
        <begin position="64"/>
        <end position="88"/>
    </location>
</feature>
<comment type="subcellular location">
    <subcellularLocation>
        <location evidence="1">Cell membrane</location>
        <topology evidence="1">Multi-pass membrane protein</topology>
    </subcellularLocation>
</comment>
<keyword evidence="5 7" id="KW-1133">Transmembrane helix</keyword>
<dbReference type="InterPro" id="IPR002751">
    <property type="entry name" value="CbiM/NikMN"/>
</dbReference>
<dbReference type="NCBIfam" id="NF004905">
    <property type="entry name" value="PRK06265.1-5"/>
    <property type="match status" value="1"/>
</dbReference>
<evidence type="ECO:0000256" key="5">
    <source>
        <dbReference type="ARBA" id="ARBA00022989"/>
    </source>
</evidence>
<feature type="transmembrane region" description="Helical" evidence="7">
    <location>
        <begin position="7"/>
        <end position="30"/>
    </location>
</feature>
<evidence type="ECO:0000313" key="8">
    <source>
        <dbReference type="EMBL" id="PWR23141.1"/>
    </source>
</evidence>
<dbReference type="Pfam" id="PF01891">
    <property type="entry name" value="CbiM"/>
    <property type="match status" value="1"/>
</dbReference>
<proteinExistence type="predicted"/>
<dbReference type="Proteomes" id="UP000246077">
    <property type="component" value="Unassembled WGS sequence"/>
</dbReference>
<dbReference type="PANTHER" id="PTHR34229">
    <property type="entry name" value="METAL TRANSPORT PROTEIN HI_1621-RELATED"/>
    <property type="match status" value="1"/>
</dbReference>
<dbReference type="NCBIfam" id="NF004903">
    <property type="entry name" value="PRK06265.1-3"/>
    <property type="match status" value="1"/>
</dbReference>